<dbReference type="AlphaFoldDB" id="A0A834JVP4"/>
<dbReference type="EMBL" id="JACSDY010000021">
    <property type="protein sequence ID" value="KAF7394481.1"/>
    <property type="molecule type" value="Genomic_DNA"/>
</dbReference>
<feature type="region of interest" description="Disordered" evidence="1">
    <location>
        <begin position="53"/>
        <end position="75"/>
    </location>
</feature>
<name>A0A834JVP4_VESPE</name>
<gene>
    <name evidence="2" type="ORF">H0235_017076</name>
</gene>
<evidence type="ECO:0000313" key="3">
    <source>
        <dbReference type="Proteomes" id="UP000600918"/>
    </source>
</evidence>
<accession>A0A834JVP4</accession>
<dbReference type="Proteomes" id="UP000600918">
    <property type="component" value="Unassembled WGS sequence"/>
</dbReference>
<organism evidence="2 3">
    <name type="scientific">Vespula pensylvanica</name>
    <name type="common">Western yellow jacket</name>
    <name type="synonym">Wasp</name>
    <dbReference type="NCBI Taxonomy" id="30213"/>
    <lineage>
        <taxon>Eukaryota</taxon>
        <taxon>Metazoa</taxon>
        <taxon>Ecdysozoa</taxon>
        <taxon>Arthropoda</taxon>
        <taxon>Hexapoda</taxon>
        <taxon>Insecta</taxon>
        <taxon>Pterygota</taxon>
        <taxon>Neoptera</taxon>
        <taxon>Endopterygota</taxon>
        <taxon>Hymenoptera</taxon>
        <taxon>Apocrita</taxon>
        <taxon>Aculeata</taxon>
        <taxon>Vespoidea</taxon>
        <taxon>Vespidae</taxon>
        <taxon>Vespinae</taxon>
        <taxon>Vespula</taxon>
    </lineage>
</organism>
<evidence type="ECO:0000256" key="1">
    <source>
        <dbReference type="SAM" id="MobiDB-lite"/>
    </source>
</evidence>
<comment type="caution">
    <text evidence="2">The sequence shown here is derived from an EMBL/GenBank/DDBJ whole genome shotgun (WGS) entry which is preliminary data.</text>
</comment>
<reference evidence="2" key="1">
    <citation type="journal article" date="2020" name="G3 (Bethesda)">
        <title>High-Quality Assemblies for Three Invasive Social Wasps from the &lt;i&gt;Vespula&lt;/i&gt; Genus.</title>
        <authorList>
            <person name="Harrop T.W.R."/>
            <person name="Guhlin J."/>
            <person name="McLaughlin G.M."/>
            <person name="Permina E."/>
            <person name="Stockwell P."/>
            <person name="Gilligan J."/>
            <person name="Le Lec M.F."/>
            <person name="Gruber M.A.M."/>
            <person name="Quinn O."/>
            <person name="Lovegrove M."/>
            <person name="Duncan E.J."/>
            <person name="Remnant E.J."/>
            <person name="Van Eeckhoven J."/>
            <person name="Graham B."/>
            <person name="Knapp R.A."/>
            <person name="Langford K.W."/>
            <person name="Kronenberg Z."/>
            <person name="Press M.O."/>
            <person name="Eacker S.M."/>
            <person name="Wilson-Rankin E.E."/>
            <person name="Purcell J."/>
            <person name="Lester P.J."/>
            <person name="Dearden P.K."/>
        </authorList>
    </citation>
    <scope>NUCLEOTIDE SEQUENCE</scope>
    <source>
        <strain evidence="2">Volc-1</strain>
    </source>
</reference>
<protein>
    <submittedName>
        <fullName evidence="2">Uncharacterized protein</fullName>
    </submittedName>
</protein>
<proteinExistence type="predicted"/>
<evidence type="ECO:0000313" key="2">
    <source>
        <dbReference type="EMBL" id="KAF7394481.1"/>
    </source>
</evidence>
<sequence>MQNTIDLRFNIIEEEDVTSYLTNDMARVNISEDSDTDFEIYFRHRCKRVRKLSSSNEDDNFSNNRTANVIPDPLT</sequence>
<keyword evidence="3" id="KW-1185">Reference proteome</keyword>